<dbReference type="OrthoDB" id="5390143at2759"/>
<feature type="region of interest" description="Disordered" evidence="1">
    <location>
        <begin position="231"/>
        <end position="273"/>
    </location>
</feature>
<accession>A0A553HKW7</accession>
<feature type="chain" id="PRO_5021909793" description="Mid2 domain-containing protein" evidence="3">
    <location>
        <begin position="19"/>
        <end position="273"/>
    </location>
</feature>
<dbReference type="PANTHER" id="PTHR16861">
    <property type="entry name" value="GLYCOPROTEIN 38"/>
    <property type="match status" value="1"/>
</dbReference>
<dbReference type="AlphaFoldDB" id="A0A553HKW7"/>
<feature type="signal peptide" evidence="3">
    <location>
        <begin position="1"/>
        <end position="18"/>
    </location>
</feature>
<keyword evidence="2" id="KW-1133">Transmembrane helix</keyword>
<evidence type="ECO:0008006" key="6">
    <source>
        <dbReference type="Google" id="ProtNLM"/>
    </source>
</evidence>
<sequence length="273" mass="29009">MLLDKVVIMGMTFGLAWADQNAGFDSPGPPDDSVDSPTYRIGDTVLIKWHMNFTDALLKLVHTPNDHTSTSWYIISEPTNATSHEWTATTFGLNADTGDPGFYFSVYKSSAQDASFISHNIFLLAADSSSSSSSATSVMSTTTTSSSTPASTMPTTTPTGTPTSAAGTDKGSQGIGGGVIAGIAVGSVVATLIVAGLAGWCFWSTFVKKRRAENGTVQGQQTTDQQQHLWGQYGDLGYPHPQSHKPELPNNEISELEGMHDPSELAGQGYTYR</sequence>
<feature type="region of interest" description="Disordered" evidence="1">
    <location>
        <begin position="131"/>
        <end position="170"/>
    </location>
</feature>
<evidence type="ECO:0000313" key="5">
    <source>
        <dbReference type="Proteomes" id="UP000319160"/>
    </source>
</evidence>
<dbReference type="PANTHER" id="PTHR16861:SF4">
    <property type="entry name" value="SH3 DOMAIN PROTEIN (AFU_ORTHOLOGUE AFUA_1G13610)"/>
    <property type="match status" value="1"/>
</dbReference>
<evidence type="ECO:0000256" key="3">
    <source>
        <dbReference type="SAM" id="SignalP"/>
    </source>
</evidence>
<name>A0A553HKW7_9PEZI</name>
<dbReference type="EMBL" id="VFLP01000084">
    <property type="protein sequence ID" value="TRX88587.1"/>
    <property type="molecule type" value="Genomic_DNA"/>
</dbReference>
<dbReference type="STRING" id="2512241.A0A553HKW7"/>
<feature type="transmembrane region" description="Helical" evidence="2">
    <location>
        <begin position="179"/>
        <end position="203"/>
    </location>
</feature>
<evidence type="ECO:0000256" key="1">
    <source>
        <dbReference type="SAM" id="MobiDB-lite"/>
    </source>
</evidence>
<evidence type="ECO:0000256" key="2">
    <source>
        <dbReference type="SAM" id="Phobius"/>
    </source>
</evidence>
<dbReference type="Proteomes" id="UP000319160">
    <property type="component" value="Unassembled WGS sequence"/>
</dbReference>
<gene>
    <name evidence="4" type="ORF">FHL15_010538</name>
</gene>
<organism evidence="4 5">
    <name type="scientific">Xylaria flabelliformis</name>
    <dbReference type="NCBI Taxonomy" id="2512241"/>
    <lineage>
        <taxon>Eukaryota</taxon>
        <taxon>Fungi</taxon>
        <taxon>Dikarya</taxon>
        <taxon>Ascomycota</taxon>
        <taxon>Pezizomycotina</taxon>
        <taxon>Sordariomycetes</taxon>
        <taxon>Xylariomycetidae</taxon>
        <taxon>Xylariales</taxon>
        <taxon>Xylariaceae</taxon>
        <taxon>Xylaria</taxon>
    </lineage>
</organism>
<keyword evidence="2" id="KW-0812">Transmembrane</keyword>
<comment type="caution">
    <text evidence="4">The sequence shown here is derived from an EMBL/GenBank/DDBJ whole genome shotgun (WGS) entry which is preliminary data.</text>
</comment>
<evidence type="ECO:0000313" key="4">
    <source>
        <dbReference type="EMBL" id="TRX88587.1"/>
    </source>
</evidence>
<keyword evidence="3" id="KW-0732">Signal</keyword>
<keyword evidence="5" id="KW-1185">Reference proteome</keyword>
<keyword evidence="2" id="KW-0472">Membrane</keyword>
<protein>
    <recommendedName>
        <fullName evidence="6">Mid2 domain-containing protein</fullName>
    </recommendedName>
</protein>
<reference evidence="5" key="1">
    <citation type="submission" date="2019-06" db="EMBL/GenBank/DDBJ databases">
        <title>Draft genome sequence of the griseofulvin-producing fungus Xylaria cubensis strain G536.</title>
        <authorList>
            <person name="Mead M.E."/>
            <person name="Raja H.A."/>
            <person name="Steenwyk J.L."/>
            <person name="Knowles S.L."/>
            <person name="Oberlies N.H."/>
            <person name="Rokas A."/>
        </authorList>
    </citation>
    <scope>NUCLEOTIDE SEQUENCE [LARGE SCALE GENOMIC DNA]</scope>
    <source>
        <strain evidence="5">G536</strain>
    </source>
</reference>
<proteinExistence type="predicted"/>